<reference evidence="11" key="1">
    <citation type="journal article" date="2020" name="Nature">
        <title>Giant virus diversity and host interactions through global metagenomics.</title>
        <authorList>
            <person name="Schulz F."/>
            <person name="Roux S."/>
            <person name="Paez-Espino D."/>
            <person name="Jungbluth S."/>
            <person name="Walsh D.A."/>
            <person name="Denef V.J."/>
            <person name="McMahon K.D."/>
            <person name="Konstantinidis K.T."/>
            <person name="Eloe-Fadrosh E.A."/>
            <person name="Kyrpides N.C."/>
            <person name="Woyke T."/>
        </authorList>
    </citation>
    <scope>NUCLEOTIDE SEQUENCE</scope>
    <source>
        <strain evidence="11">GVMAG-S-1102113-118</strain>
    </source>
</reference>
<keyword evidence="3" id="KW-0808">Transferase</keyword>
<evidence type="ECO:0000313" key="11">
    <source>
        <dbReference type="EMBL" id="QHU14370.1"/>
    </source>
</evidence>
<keyword evidence="2" id="KW-0507">mRNA processing</keyword>
<keyword evidence="7" id="KW-0342">GTP-binding</keyword>
<keyword evidence="4" id="KW-0548">Nucleotidyltransferase</keyword>
<evidence type="ECO:0000256" key="2">
    <source>
        <dbReference type="ARBA" id="ARBA00022664"/>
    </source>
</evidence>
<evidence type="ECO:0000256" key="4">
    <source>
        <dbReference type="ARBA" id="ARBA00022695"/>
    </source>
</evidence>
<evidence type="ECO:0000256" key="7">
    <source>
        <dbReference type="ARBA" id="ARBA00023134"/>
    </source>
</evidence>
<dbReference type="PANTHER" id="PTHR10367">
    <property type="entry name" value="MRNA-CAPPING ENZYME"/>
    <property type="match status" value="1"/>
</dbReference>
<sequence length="324" mass="36640">MIKLCAANGPEAEPLDDDISIALKKKIIAAWPVVKNPDNFPGPQPVSMEREYMWKLGKHPYSVCEKTDGMRYFLVASEGICALVDRAFRFYKVAVKLDPDYERALSILDGEMVCDKYDSSWTFYAYDSVAVRGQNCAKERLDKRLDCIAKFVSSVAESPFRIKVKRFWRLNEISTMLASLAETPLRHESDGLIFTPSGLSVGTGTQMSLIKWKPSGKHTFDFKVVVKRGPSSTRYDLFSSDRGRTVKHLSINERTKAGRTFHHKYKEITGASTAIVECSYSNGNYIPILVRADKTHPNSIRTVEKTHLNIEENITINDIVELTK</sequence>
<keyword evidence="6" id="KW-0506">mRNA capping</keyword>
<evidence type="ECO:0000256" key="5">
    <source>
        <dbReference type="ARBA" id="ARBA00022741"/>
    </source>
</evidence>
<comment type="catalytic activity">
    <reaction evidence="8">
        <text>a 5'-end diphospho-ribonucleoside in mRNA + GTP + H(+) = a 5'-end (5'-triphosphoguanosine)-ribonucleoside in mRNA + diphosphate</text>
        <dbReference type="Rhea" id="RHEA:67012"/>
        <dbReference type="Rhea" id="RHEA-COMP:17165"/>
        <dbReference type="Rhea" id="RHEA-COMP:17166"/>
        <dbReference type="ChEBI" id="CHEBI:15378"/>
        <dbReference type="ChEBI" id="CHEBI:33019"/>
        <dbReference type="ChEBI" id="CHEBI:37565"/>
        <dbReference type="ChEBI" id="CHEBI:167616"/>
        <dbReference type="ChEBI" id="CHEBI:167617"/>
        <dbReference type="EC" id="2.7.7.50"/>
    </reaction>
    <physiologicalReaction direction="left-to-right" evidence="8">
        <dbReference type="Rhea" id="RHEA:67013"/>
    </physiologicalReaction>
</comment>
<evidence type="ECO:0000256" key="8">
    <source>
        <dbReference type="ARBA" id="ARBA00044624"/>
    </source>
</evidence>
<dbReference type="AlphaFoldDB" id="A0A6C0KC57"/>
<dbReference type="CDD" id="cd07895">
    <property type="entry name" value="Adenylation_mRNA_capping"/>
    <property type="match status" value="1"/>
</dbReference>
<feature type="domain" description="mRNA capping enzyme C-terminal" evidence="10">
    <location>
        <begin position="241"/>
        <end position="319"/>
    </location>
</feature>
<protein>
    <recommendedName>
        <fullName evidence="1">mRNA guanylyltransferase</fullName>
        <ecNumber evidence="1">2.7.7.50</ecNumber>
    </recommendedName>
</protein>
<organism evidence="11">
    <name type="scientific">viral metagenome</name>
    <dbReference type="NCBI Taxonomy" id="1070528"/>
    <lineage>
        <taxon>unclassified sequences</taxon>
        <taxon>metagenomes</taxon>
        <taxon>organismal metagenomes</taxon>
    </lineage>
</organism>
<dbReference type="InterPro" id="IPR051029">
    <property type="entry name" value="mRNA_Capping_Enz/RNA_Phosphat"/>
</dbReference>
<dbReference type="GO" id="GO:0005524">
    <property type="term" value="F:ATP binding"/>
    <property type="evidence" value="ECO:0007669"/>
    <property type="project" value="InterPro"/>
</dbReference>
<dbReference type="PANTHER" id="PTHR10367:SF17">
    <property type="entry name" value="MRNA-CAPPING ENZYME"/>
    <property type="match status" value="1"/>
</dbReference>
<evidence type="ECO:0000259" key="9">
    <source>
        <dbReference type="Pfam" id="PF01331"/>
    </source>
</evidence>
<accession>A0A6C0KC57</accession>
<evidence type="ECO:0000256" key="3">
    <source>
        <dbReference type="ARBA" id="ARBA00022679"/>
    </source>
</evidence>
<dbReference type="InterPro" id="IPR013846">
    <property type="entry name" value="mRNA_cap_enzyme_C"/>
</dbReference>
<proteinExistence type="predicted"/>
<dbReference type="InterPro" id="IPR012340">
    <property type="entry name" value="NA-bd_OB-fold"/>
</dbReference>
<dbReference type="Gene3D" id="3.30.470.30">
    <property type="entry name" value="DNA ligase/mRNA capping enzyme"/>
    <property type="match status" value="1"/>
</dbReference>
<dbReference type="Pfam" id="PF03919">
    <property type="entry name" value="mRNA_cap_C"/>
    <property type="match status" value="1"/>
</dbReference>
<evidence type="ECO:0000259" key="10">
    <source>
        <dbReference type="Pfam" id="PF03919"/>
    </source>
</evidence>
<evidence type="ECO:0000256" key="6">
    <source>
        <dbReference type="ARBA" id="ARBA00023042"/>
    </source>
</evidence>
<name>A0A6C0KC57_9ZZZZ</name>
<dbReference type="Gene3D" id="2.40.50.140">
    <property type="entry name" value="Nucleic acid-binding proteins"/>
    <property type="match status" value="1"/>
</dbReference>
<feature type="domain" description="mRNA capping enzyme adenylation" evidence="9">
    <location>
        <begin position="44"/>
        <end position="213"/>
    </location>
</feature>
<keyword evidence="5" id="KW-0547">Nucleotide-binding</keyword>
<dbReference type="GO" id="GO:0004484">
    <property type="term" value="F:mRNA guanylyltransferase activity"/>
    <property type="evidence" value="ECO:0007669"/>
    <property type="project" value="UniProtKB-EC"/>
</dbReference>
<dbReference type="EC" id="2.7.7.50" evidence="1"/>
<dbReference type="GO" id="GO:0006370">
    <property type="term" value="P:7-methylguanosine mRNA capping"/>
    <property type="evidence" value="ECO:0007669"/>
    <property type="project" value="UniProtKB-KW"/>
</dbReference>
<evidence type="ECO:0000256" key="1">
    <source>
        <dbReference type="ARBA" id="ARBA00012475"/>
    </source>
</evidence>
<dbReference type="EMBL" id="MN740839">
    <property type="protein sequence ID" value="QHU14370.1"/>
    <property type="molecule type" value="Genomic_DNA"/>
</dbReference>
<dbReference type="SUPFAM" id="SSF56091">
    <property type="entry name" value="DNA ligase/mRNA capping enzyme, catalytic domain"/>
    <property type="match status" value="1"/>
</dbReference>
<dbReference type="InterPro" id="IPR001339">
    <property type="entry name" value="mRNA_cap_enzyme_adenylation"/>
</dbReference>
<dbReference type="Pfam" id="PF01331">
    <property type="entry name" value="mRNA_cap_enzyme"/>
    <property type="match status" value="1"/>
</dbReference>
<dbReference type="GO" id="GO:0005525">
    <property type="term" value="F:GTP binding"/>
    <property type="evidence" value="ECO:0007669"/>
    <property type="project" value="UniProtKB-KW"/>
</dbReference>
<dbReference type="SUPFAM" id="SSF50249">
    <property type="entry name" value="Nucleic acid-binding proteins"/>
    <property type="match status" value="1"/>
</dbReference>